<evidence type="ECO:0000256" key="5">
    <source>
        <dbReference type="ARBA" id="ARBA00022786"/>
    </source>
</evidence>
<dbReference type="GO" id="GO:0004843">
    <property type="term" value="F:cysteine-type deubiquitinase activity"/>
    <property type="evidence" value="ECO:0007669"/>
    <property type="project" value="UniProtKB-EC"/>
</dbReference>
<feature type="region of interest" description="Disordered" evidence="9">
    <location>
        <begin position="1"/>
        <end position="25"/>
    </location>
</feature>
<keyword evidence="5" id="KW-0833">Ubl conjugation pathway</keyword>
<dbReference type="GO" id="GO:0061578">
    <property type="term" value="F:K63-linked deubiquitinase activity"/>
    <property type="evidence" value="ECO:0007669"/>
    <property type="project" value="InterPro"/>
</dbReference>
<dbReference type="PANTHER" id="PTHR12947">
    <property type="entry name" value="AMSH-LIKE PROTEASE"/>
    <property type="match status" value="1"/>
</dbReference>
<name>A0AAF0J4N4_9BASI</name>
<evidence type="ECO:0000259" key="10">
    <source>
        <dbReference type="PROSITE" id="PS50249"/>
    </source>
</evidence>
<proteinExistence type="inferred from homology"/>
<keyword evidence="7" id="KW-0862">Zinc</keyword>
<dbReference type="GO" id="GO:0006508">
    <property type="term" value="P:proteolysis"/>
    <property type="evidence" value="ECO:0007669"/>
    <property type="project" value="UniProtKB-KW"/>
</dbReference>
<feature type="compositionally biased region" description="Low complexity" evidence="9">
    <location>
        <begin position="159"/>
        <end position="169"/>
    </location>
</feature>
<evidence type="ECO:0000313" key="11">
    <source>
        <dbReference type="EMBL" id="WFD28238.1"/>
    </source>
</evidence>
<dbReference type="PANTHER" id="PTHR12947:SF13">
    <property type="entry name" value="FI19924P1"/>
    <property type="match status" value="1"/>
</dbReference>
<evidence type="ECO:0000256" key="8">
    <source>
        <dbReference type="ARBA" id="ARBA00023049"/>
    </source>
</evidence>
<feature type="region of interest" description="Disordered" evidence="9">
    <location>
        <begin position="153"/>
        <end position="182"/>
    </location>
</feature>
<dbReference type="InterPro" id="IPR000555">
    <property type="entry name" value="JAMM/MPN+_dom"/>
</dbReference>
<dbReference type="AlphaFoldDB" id="A0AAF0J4N4"/>
<dbReference type="Gene3D" id="3.40.140.10">
    <property type="entry name" value="Cytidine Deaminase, domain 2"/>
    <property type="match status" value="1"/>
</dbReference>
<evidence type="ECO:0000256" key="4">
    <source>
        <dbReference type="ARBA" id="ARBA00022723"/>
    </source>
</evidence>
<dbReference type="GO" id="GO:0140492">
    <property type="term" value="F:metal-dependent deubiquitinase activity"/>
    <property type="evidence" value="ECO:0007669"/>
    <property type="project" value="InterPro"/>
</dbReference>
<comment type="similarity">
    <text evidence="2">Belongs to the peptidase M67C family.</text>
</comment>
<dbReference type="Proteomes" id="UP001213623">
    <property type="component" value="Chromosome 6"/>
</dbReference>
<feature type="region of interest" description="Disordered" evidence="9">
    <location>
        <begin position="256"/>
        <end position="342"/>
    </location>
</feature>
<evidence type="ECO:0000313" key="12">
    <source>
        <dbReference type="Proteomes" id="UP001213623"/>
    </source>
</evidence>
<reference evidence="11" key="1">
    <citation type="submission" date="2023-03" db="EMBL/GenBank/DDBJ databases">
        <title>Mating type loci evolution in Malassezia.</title>
        <authorList>
            <person name="Coelho M.A."/>
        </authorList>
    </citation>
    <scope>NUCLEOTIDE SEQUENCE</scope>
    <source>
        <strain evidence="11">CBS 9557</strain>
    </source>
</reference>
<protein>
    <submittedName>
        <fullName evidence="11">Ubiquitinyl hydrolase 1</fullName>
        <ecNumber evidence="11">3.4.19.12</ecNumber>
    </submittedName>
</protein>
<evidence type="ECO:0000256" key="7">
    <source>
        <dbReference type="ARBA" id="ARBA00022833"/>
    </source>
</evidence>
<organism evidence="11 12">
    <name type="scientific">Malassezia nana</name>
    <dbReference type="NCBI Taxonomy" id="180528"/>
    <lineage>
        <taxon>Eukaryota</taxon>
        <taxon>Fungi</taxon>
        <taxon>Dikarya</taxon>
        <taxon>Basidiomycota</taxon>
        <taxon>Ustilaginomycotina</taxon>
        <taxon>Malasseziomycetes</taxon>
        <taxon>Malasseziales</taxon>
        <taxon>Malasseziaceae</taxon>
        <taxon>Malassezia</taxon>
    </lineage>
</organism>
<dbReference type="SMART" id="SM00232">
    <property type="entry name" value="JAB_MPN"/>
    <property type="match status" value="1"/>
</dbReference>
<dbReference type="EMBL" id="CP119897">
    <property type="protein sequence ID" value="WFD28238.1"/>
    <property type="molecule type" value="Genomic_DNA"/>
</dbReference>
<evidence type="ECO:0000256" key="1">
    <source>
        <dbReference type="ARBA" id="ARBA00001947"/>
    </source>
</evidence>
<evidence type="ECO:0000256" key="2">
    <source>
        <dbReference type="ARBA" id="ARBA00010981"/>
    </source>
</evidence>
<keyword evidence="4" id="KW-0479">Metal-binding</keyword>
<dbReference type="InterPro" id="IPR044098">
    <property type="entry name" value="STAMBP/STALP-like_MPN"/>
</dbReference>
<feature type="compositionally biased region" description="Basic and acidic residues" evidence="9">
    <location>
        <begin position="270"/>
        <end position="299"/>
    </location>
</feature>
<dbReference type="CDD" id="cd08066">
    <property type="entry name" value="MPN_AMSH_like"/>
    <property type="match status" value="1"/>
</dbReference>
<dbReference type="SUPFAM" id="SSF102712">
    <property type="entry name" value="JAB1/MPN domain"/>
    <property type="match status" value="1"/>
</dbReference>
<evidence type="ECO:0000256" key="6">
    <source>
        <dbReference type="ARBA" id="ARBA00022801"/>
    </source>
</evidence>
<evidence type="ECO:0000256" key="3">
    <source>
        <dbReference type="ARBA" id="ARBA00022670"/>
    </source>
</evidence>
<feature type="domain" description="MPN" evidence="10">
    <location>
        <begin position="403"/>
        <end position="530"/>
    </location>
</feature>
<keyword evidence="12" id="KW-1185">Reference proteome</keyword>
<dbReference type="GO" id="GO:0016020">
    <property type="term" value="C:membrane"/>
    <property type="evidence" value="ECO:0007669"/>
    <property type="project" value="TreeGrafter"/>
</dbReference>
<keyword evidence="8" id="KW-0482">Metalloprotease</keyword>
<comment type="cofactor">
    <cofactor evidence="1">
        <name>Zn(2+)</name>
        <dbReference type="ChEBI" id="CHEBI:29105"/>
    </cofactor>
</comment>
<keyword evidence="3" id="KW-0645">Protease</keyword>
<evidence type="ECO:0000256" key="9">
    <source>
        <dbReference type="SAM" id="MobiDB-lite"/>
    </source>
</evidence>
<dbReference type="Pfam" id="PF01398">
    <property type="entry name" value="JAB"/>
    <property type="match status" value="1"/>
</dbReference>
<dbReference type="EC" id="3.4.19.12" evidence="11"/>
<dbReference type="Gene3D" id="1.20.58.80">
    <property type="entry name" value="Phosphotransferase system, lactose/cellobiose-type IIA subunit"/>
    <property type="match status" value="1"/>
</dbReference>
<sequence>MASLSADAPQPHALTSPTNQMSLLVPSDTRLTTPAPRARPAPLPDLDAQVAGLRHPVQCNSTTPVSKWIRLADKYKRQADQYHNTGDLEQQYLCLAQCAQILDELLYSEHSGGDKLEAEDRAHVAQTAQAIRGMVQLSRDAILEARHEKKVPCTPTVLPSPKGRSPGRSSLRHSTPDAHDTPCKRVSFAVASDTTPSSPVLLCKEVPPSQSRMLWDPASRRASDTALMSDKVRRKPWAPRLLTKDSMSFLGPVAATRLPGSKMGATPGPKPEHKPEPKLEPKPVHKPEPKPEPKPEYKPEPTPVSPSPLSPAPERVRRHWRKPPSERRFLTADPPVTLSVSPPMSYSASLASPSNGATTPTHTLMSVPSMERLRPVARSPPASLRPGPPPMPRHIRQARTLRPVRLPRSLPTHFLRLAEAQLADGCETCGLLLGHADPLLSVTHLVLPPQSGTAFSCHAQGEEKVLEYQLQHGLITVGWIHTHPTQTCFLSSLDLHTQASYQALLPESIAVVCAPQHQPSVGVYRLTQPQGLQFVLQCKDQEPFHPHAWDRDESLYVDVSAMDAQVHWDSTAPLAIVDWRTT</sequence>
<dbReference type="InterPro" id="IPR037518">
    <property type="entry name" value="MPN"/>
</dbReference>
<dbReference type="PROSITE" id="PS50249">
    <property type="entry name" value="MPN"/>
    <property type="match status" value="1"/>
</dbReference>
<gene>
    <name evidence="11" type="ORF">MNAN1_003245</name>
</gene>
<accession>A0AAF0J4N4</accession>
<feature type="compositionally biased region" description="Polar residues" evidence="9">
    <location>
        <begin position="13"/>
        <end position="22"/>
    </location>
</feature>
<keyword evidence="6 11" id="KW-0378">Hydrolase</keyword>
<feature type="compositionally biased region" description="Pro residues" evidence="9">
    <location>
        <begin position="300"/>
        <end position="311"/>
    </location>
</feature>
<dbReference type="GO" id="GO:0070536">
    <property type="term" value="P:protein K63-linked deubiquitination"/>
    <property type="evidence" value="ECO:0007669"/>
    <property type="project" value="InterPro"/>
</dbReference>
<dbReference type="GO" id="GO:0046872">
    <property type="term" value="F:metal ion binding"/>
    <property type="evidence" value="ECO:0007669"/>
    <property type="project" value="UniProtKB-KW"/>
</dbReference>
<dbReference type="GO" id="GO:0005768">
    <property type="term" value="C:endosome"/>
    <property type="evidence" value="ECO:0007669"/>
    <property type="project" value="TreeGrafter"/>
</dbReference>